<dbReference type="PaxDb" id="522772-Dacet_0664"/>
<dbReference type="eggNOG" id="COG1396">
    <property type="taxonomic scope" value="Bacteria"/>
</dbReference>
<reference evidence="2 3" key="1">
    <citation type="journal article" date="2010" name="Stand. Genomic Sci.">
        <title>Complete genome sequence of Denitrovibrio acetiphilus type strain (N2460).</title>
        <authorList>
            <person name="Kiss H."/>
            <person name="Lang E."/>
            <person name="Lapidus A."/>
            <person name="Copeland A."/>
            <person name="Nolan M."/>
            <person name="Glavina Del Rio T."/>
            <person name="Chen F."/>
            <person name="Lucas S."/>
            <person name="Tice H."/>
            <person name="Cheng J.F."/>
            <person name="Han C."/>
            <person name="Goodwin L."/>
            <person name="Pitluck S."/>
            <person name="Liolios K."/>
            <person name="Pati A."/>
            <person name="Ivanova N."/>
            <person name="Mavromatis K."/>
            <person name="Chen A."/>
            <person name="Palaniappan K."/>
            <person name="Land M."/>
            <person name="Hauser L."/>
            <person name="Chang Y.J."/>
            <person name="Jeffries C.D."/>
            <person name="Detter J.C."/>
            <person name="Brettin T."/>
            <person name="Spring S."/>
            <person name="Rohde M."/>
            <person name="Goker M."/>
            <person name="Woyke T."/>
            <person name="Bristow J."/>
            <person name="Eisen J.A."/>
            <person name="Markowitz V."/>
            <person name="Hugenholtz P."/>
            <person name="Kyrpides N.C."/>
            <person name="Klenk H.P."/>
        </authorList>
    </citation>
    <scope>NUCLEOTIDE SEQUENCE [LARGE SCALE GENOMIC DNA]</scope>
    <source>
        <strain evidence="3">DSM 12809 / NBRC 114555 / N2460</strain>
    </source>
</reference>
<dbReference type="GO" id="GO:0003677">
    <property type="term" value="F:DNA binding"/>
    <property type="evidence" value="ECO:0007669"/>
    <property type="project" value="InterPro"/>
</dbReference>
<proteinExistence type="predicted"/>
<accession>D4H4Q8</accession>
<dbReference type="Pfam" id="PF01381">
    <property type="entry name" value="HTH_3"/>
    <property type="match status" value="1"/>
</dbReference>
<dbReference type="STRING" id="522772.Dacet_0664"/>
<organism evidence="2 3">
    <name type="scientific">Denitrovibrio acetiphilus (strain DSM 12809 / NBRC 114555 / N2460)</name>
    <dbReference type="NCBI Taxonomy" id="522772"/>
    <lineage>
        <taxon>Bacteria</taxon>
        <taxon>Pseudomonadati</taxon>
        <taxon>Deferribacterota</taxon>
        <taxon>Deferribacteres</taxon>
        <taxon>Deferribacterales</taxon>
        <taxon>Geovibrionaceae</taxon>
        <taxon>Denitrovibrio</taxon>
    </lineage>
</organism>
<dbReference type="Proteomes" id="UP000002012">
    <property type="component" value="Chromosome"/>
</dbReference>
<keyword evidence="3" id="KW-1185">Reference proteome</keyword>
<feature type="domain" description="HTH cro/C1-type" evidence="1">
    <location>
        <begin position="25"/>
        <end position="77"/>
    </location>
</feature>
<dbReference type="InterPro" id="IPR010982">
    <property type="entry name" value="Lambda_DNA-bd_dom_sf"/>
</dbReference>
<dbReference type="InterPro" id="IPR001387">
    <property type="entry name" value="Cro/C1-type_HTH"/>
</dbReference>
<dbReference type="EMBL" id="CP001968">
    <property type="protein sequence ID" value="ADD67452.1"/>
    <property type="molecule type" value="Genomic_DNA"/>
</dbReference>
<evidence type="ECO:0000259" key="1">
    <source>
        <dbReference type="PROSITE" id="PS50943"/>
    </source>
</evidence>
<dbReference type="AlphaFoldDB" id="D4H4Q8"/>
<dbReference type="Gene3D" id="1.10.260.40">
    <property type="entry name" value="lambda repressor-like DNA-binding domains"/>
    <property type="match status" value="1"/>
</dbReference>
<name>D4H4Q8_DENA2</name>
<dbReference type="HOGENOM" id="CLU_153788_4_0_0"/>
<gene>
    <name evidence="2" type="ordered locus">Dacet_0664</name>
</gene>
<dbReference type="CDD" id="cd00093">
    <property type="entry name" value="HTH_XRE"/>
    <property type="match status" value="1"/>
</dbReference>
<evidence type="ECO:0000313" key="2">
    <source>
        <dbReference type="EMBL" id="ADD67452.1"/>
    </source>
</evidence>
<dbReference type="KEGG" id="dap:Dacet_0664"/>
<dbReference type="SUPFAM" id="SSF47413">
    <property type="entry name" value="lambda repressor-like DNA-binding domains"/>
    <property type="match status" value="1"/>
</dbReference>
<dbReference type="SMART" id="SM00530">
    <property type="entry name" value="HTH_XRE"/>
    <property type="match status" value="1"/>
</dbReference>
<sequence>MLPFRDIIITFITLEEMTEYIRSSLRNTRLGKNLTQEGLAERSDVSLGTLKKFESTGQISLESLLKLCLALDLLDNFENLFDKKEQPKSLDDILSQDKTRRPCK</sequence>
<evidence type="ECO:0000313" key="3">
    <source>
        <dbReference type="Proteomes" id="UP000002012"/>
    </source>
</evidence>
<protein>
    <submittedName>
        <fullName evidence="2">Putative transcriptional regulator</fullName>
    </submittedName>
</protein>
<dbReference type="InParanoid" id="D4H4Q8"/>
<dbReference type="PROSITE" id="PS50943">
    <property type="entry name" value="HTH_CROC1"/>
    <property type="match status" value="1"/>
</dbReference>